<feature type="domain" description="HTH hxlR-type" evidence="1">
    <location>
        <begin position="1"/>
        <end position="40"/>
    </location>
</feature>
<accession>A0A0F9NF98</accession>
<dbReference type="EMBL" id="LAZR01008243">
    <property type="protein sequence ID" value="KKM80037.1"/>
    <property type="molecule type" value="Genomic_DNA"/>
</dbReference>
<dbReference type="InterPro" id="IPR036390">
    <property type="entry name" value="WH_DNA-bd_sf"/>
</dbReference>
<feature type="non-terminal residue" evidence="2">
    <location>
        <position position="1"/>
    </location>
</feature>
<protein>
    <recommendedName>
        <fullName evidence="1">HTH hxlR-type domain-containing protein</fullName>
    </recommendedName>
</protein>
<dbReference type="PROSITE" id="PS51118">
    <property type="entry name" value="HTH_HXLR"/>
    <property type="match status" value="1"/>
</dbReference>
<comment type="caution">
    <text evidence="2">The sequence shown here is derived from an EMBL/GenBank/DDBJ whole genome shotgun (WGS) entry which is preliminary data.</text>
</comment>
<sequence>QQYNEIPPRVEYSLTESGKDLTTIFELLEAWGRKWGKKQDPLD</sequence>
<dbReference type="AlphaFoldDB" id="A0A0F9NF98"/>
<organism evidence="2">
    <name type="scientific">marine sediment metagenome</name>
    <dbReference type="NCBI Taxonomy" id="412755"/>
    <lineage>
        <taxon>unclassified sequences</taxon>
        <taxon>metagenomes</taxon>
        <taxon>ecological metagenomes</taxon>
    </lineage>
</organism>
<proteinExistence type="predicted"/>
<dbReference type="Gene3D" id="1.10.10.10">
    <property type="entry name" value="Winged helix-like DNA-binding domain superfamily/Winged helix DNA-binding domain"/>
    <property type="match status" value="1"/>
</dbReference>
<evidence type="ECO:0000259" key="1">
    <source>
        <dbReference type="PROSITE" id="PS51118"/>
    </source>
</evidence>
<dbReference type="Pfam" id="PF01638">
    <property type="entry name" value="HxlR"/>
    <property type="match status" value="1"/>
</dbReference>
<dbReference type="InterPro" id="IPR002577">
    <property type="entry name" value="HTH_HxlR"/>
</dbReference>
<dbReference type="SUPFAM" id="SSF46785">
    <property type="entry name" value="Winged helix' DNA-binding domain"/>
    <property type="match status" value="1"/>
</dbReference>
<name>A0A0F9NF98_9ZZZZ</name>
<reference evidence="2" key="1">
    <citation type="journal article" date="2015" name="Nature">
        <title>Complex archaea that bridge the gap between prokaryotes and eukaryotes.</title>
        <authorList>
            <person name="Spang A."/>
            <person name="Saw J.H."/>
            <person name="Jorgensen S.L."/>
            <person name="Zaremba-Niedzwiedzka K."/>
            <person name="Martijn J."/>
            <person name="Lind A.E."/>
            <person name="van Eijk R."/>
            <person name="Schleper C."/>
            <person name="Guy L."/>
            <person name="Ettema T.J."/>
        </authorList>
    </citation>
    <scope>NUCLEOTIDE SEQUENCE</scope>
</reference>
<gene>
    <name evidence="2" type="ORF">LCGC14_1343950</name>
</gene>
<evidence type="ECO:0000313" key="2">
    <source>
        <dbReference type="EMBL" id="KKM80037.1"/>
    </source>
</evidence>
<dbReference type="InterPro" id="IPR036388">
    <property type="entry name" value="WH-like_DNA-bd_sf"/>
</dbReference>